<dbReference type="FunFam" id="3.30.160.20:FF:000046">
    <property type="entry name" value="Peptidyl-tRNA hydrolase ICT1"/>
    <property type="match status" value="1"/>
</dbReference>
<dbReference type="SUPFAM" id="SSF110916">
    <property type="entry name" value="Peptidyl-tRNA hydrolase domain-like"/>
    <property type="match status" value="1"/>
</dbReference>
<dbReference type="EnsemblPlants" id="AET4Gv20565400.1">
    <property type="protein sequence ID" value="AET4Gv20565400.1"/>
    <property type="gene ID" value="AET4Gv20565400"/>
</dbReference>
<dbReference type="GO" id="GO:0003747">
    <property type="term" value="F:translation release factor activity"/>
    <property type="evidence" value="ECO:0007669"/>
    <property type="project" value="InterPro"/>
</dbReference>
<evidence type="ECO:0000259" key="2">
    <source>
        <dbReference type="PROSITE" id="PS00745"/>
    </source>
</evidence>
<proteinExistence type="predicted"/>
<dbReference type="PANTHER" id="PTHR47352">
    <property type="entry name" value="CLASS I PEPTIDE CHAIN RELEASE FACTOR"/>
    <property type="match status" value="1"/>
</dbReference>
<protein>
    <recommendedName>
        <fullName evidence="2">Prokaryotic-type class I peptide chain release factors domain-containing protein</fullName>
    </recommendedName>
</protein>
<feature type="region of interest" description="Disordered" evidence="1">
    <location>
        <begin position="234"/>
        <end position="258"/>
    </location>
</feature>
<organism evidence="3 4">
    <name type="scientific">Aegilops tauschii subsp. strangulata</name>
    <name type="common">Goatgrass</name>
    <dbReference type="NCBI Taxonomy" id="200361"/>
    <lineage>
        <taxon>Eukaryota</taxon>
        <taxon>Viridiplantae</taxon>
        <taxon>Streptophyta</taxon>
        <taxon>Embryophyta</taxon>
        <taxon>Tracheophyta</taxon>
        <taxon>Spermatophyta</taxon>
        <taxon>Magnoliopsida</taxon>
        <taxon>Liliopsida</taxon>
        <taxon>Poales</taxon>
        <taxon>Poaceae</taxon>
        <taxon>BOP clade</taxon>
        <taxon>Pooideae</taxon>
        <taxon>Triticodae</taxon>
        <taxon>Triticeae</taxon>
        <taxon>Triticinae</taxon>
        <taxon>Aegilops</taxon>
    </lineage>
</organism>
<sequence length="258" mass="28258">LLPRLAAVCPRAIPVRLVARHSSPSTERLMATAMRSTRLLRLGFRHVPSLLFRGPLSPSPSPGLGLGLSVGRVGLVHLRCSAAEAGDGRGKKVSARLALAQQVMRDAEERAASAGSDPVPKITMDHVTVSFARSGGAGGQNVNKVNTKVDMRFNVEKAHWLGERIKERILQTEKNRINKDGELVMSSTKTRTQKGNIEDALQKIQAIIDAASYVPPPPSEEQKKKIEKIAAAAERNRMQNKKVLSQKKESRRNKPSWD</sequence>
<keyword evidence="4" id="KW-1185">Reference proteome</keyword>
<dbReference type="PROSITE" id="PS00745">
    <property type="entry name" value="RF_PROK_I"/>
    <property type="match status" value="1"/>
</dbReference>
<dbReference type="Gramene" id="AET4Gv20565400.1">
    <property type="protein sequence ID" value="AET4Gv20565400.1"/>
    <property type="gene ID" value="AET4Gv20565400"/>
</dbReference>
<reference evidence="3" key="3">
    <citation type="journal article" date="2017" name="Nature">
        <title>Genome sequence of the progenitor of the wheat D genome Aegilops tauschii.</title>
        <authorList>
            <person name="Luo M.C."/>
            <person name="Gu Y.Q."/>
            <person name="Puiu D."/>
            <person name="Wang H."/>
            <person name="Twardziok S.O."/>
            <person name="Deal K.R."/>
            <person name="Huo N."/>
            <person name="Zhu T."/>
            <person name="Wang L."/>
            <person name="Wang Y."/>
            <person name="McGuire P.E."/>
            <person name="Liu S."/>
            <person name="Long H."/>
            <person name="Ramasamy R.K."/>
            <person name="Rodriguez J.C."/>
            <person name="Van S.L."/>
            <person name="Yuan L."/>
            <person name="Wang Z."/>
            <person name="Xia Z."/>
            <person name="Xiao L."/>
            <person name="Anderson O.D."/>
            <person name="Ouyang S."/>
            <person name="Liang Y."/>
            <person name="Zimin A.V."/>
            <person name="Pertea G."/>
            <person name="Qi P."/>
            <person name="Bennetzen J.L."/>
            <person name="Dai X."/>
            <person name="Dawson M.W."/>
            <person name="Muller H.G."/>
            <person name="Kugler K."/>
            <person name="Rivarola-Duarte L."/>
            <person name="Spannagl M."/>
            <person name="Mayer K.F.X."/>
            <person name="Lu F.H."/>
            <person name="Bevan M.W."/>
            <person name="Leroy P."/>
            <person name="Li P."/>
            <person name="You F.M."/>
            <person name="Sun Q."/>
            <person name="Liu Z."/>
            <person name="Lyons E."/>
            <person name="Wicker T."/>
            <person name="Salzberg S.L."/>
            <person name="Devos K.M."/>
            <person name="Dvorak J."/>
        </authorList>
    </citation>
    <scope>NUCLEOTIDE SEQUENCE [LARGE SCALE GENOMIC DNA]</scope>
    <source>
        <strain evidence="3">cv. AL8/78</strain>
    </source>
</reference>
<name>A0A453II48_AEGTS</name>
<feature type="domain" description="Prokaryotic-type class I peptide chain release factors" evidence="2">
    <location>
        <begin position="133"/>
        <end position="149"/>
    </location>
</feature>
<dbReference type="AlphaFoldDB" id="A0A453II48"/>
<evidence type="ECO:0000313" key="4">
    <source>
        <dbReference type="Proteomes" id="UP000015105"/>
    </source>
</evidence>
<accession>A0A453II48</accession>
<dbReference type="PANTHER" id="PTHR47352:SF1">
    <property type="entry name" value="CLASS I PEPTIDE CHAIN RELEASE FACTOR"/>
    <property type="match status" value="1"/>
</dbReference>
<reference evidence="3" key="5">
    <citation type="journal article" date="2021" name="G3 (Bethesda)">
        <title>Aegilops tauschii genome assembly Aet v5.0 features greater sequence contiguity and improved annotation.</title>
        <authorList>
            <person name="Wang L."/>
            <person name="Zhu T."/>
            <person name="Rodriguez J.C."/>
            <person name="Deal K.R."/>
            <person name="Dubcovsky J."/>
            <person name="McGuire P.E."/>
            <person name="Lux T."/>
            <person name="Spannagl M."/>
            <person name="Mayer K.F.X."/>
            <person name="Baldrich P."/>
            <person name="Meyers B.C."/>
            <person name="Huo N."/>
            <person name="Gu Y.Q."/>
            <person name="Zhou H."/>
            <person name="Devos K.M."/>
            <person name="Bennetzen J.L."/>
            <person name="Unver T."/>
            <person name="Budak H."/>
            <person name="Gulick P.J."/>
            <person name="Galiba G."/>
            <person name="Kalapos B."/>
            <person name="Nelson D.R."/>
            <person name="Li P."/>
            <person name="You F.M."/>
            <person name="Luo M.C."/>
            <person name="Dvorak J."/>
        </authorList>
    </citation>
    <scope>NUCLEOTIDE SEQUENCE [LARGE SCALE GENOMIC DNA]</scope>
    <source>
        <strain evidence="3">cv. AL8/78</strain>
    </source>
</reference>
<dbReference type="Proteomes" id="UP000015105">
    <property type="component" value="Chromosome 4D"/>
</dbReference>
<evidence type="ECO:0000313" key="3">
    <source>
        <dbReference type="EnsemblPlants" id="AET4Gv20565400.1"/>
    </source>
</evidence>
<reference evidence="3" key="4">
    <citation type="submission" date="2019-03" db="UniProtKB">
        <authorList>
            <consortium name="EnsemblPlants"/>
        </authorList>
    </citation>
    <scope>IDENTIFICATION</scope>
</reference>
<reference evidence="4" key="1">
    <citation type="journal article" date="2014" name="Science">
        <title>Ancient hybridizations among the ancestral genomes of bread wheat.</title>
        <authorList>
            <consortium name="International Wheat Genome Sequencing Consortium,"/>
            <person name="Marcussen T."/>
            <person name="Sandve S.R."/>
            <person name="Heier L."/>
            <person name="Spannagl M."/>
            <person name="Pfeifer M."/>
            <person name="Jakobsen K.S."/>
            <person name="Wulff B.B."/>
            <person name="Steuernagel B."/>
            <person name="Mayer K.F."/>
            <person name="Olsen O.A."/>
        </authorList>
    </citation>
    <scope>NUCLEOTIDE SEQUENCE [LARGE SCALE GENOMIC DNA]</scope>
    <source>
        <strain evidence="4">cv. AL8/78</strain>
    </source>
</reference>
<dbReference type="Pfam" id="PF00472">
    <property type="entry name" value="RF-1"/>
    <property type="match status" value="1"/>
</dbReference>
<evidence type="ECO:0000256" key="1">
    <source>
        <dbReference type="SAM" id="MobiDB-lite"/>
    </source>
</evidence>
<dbReference type="Gene3D" id="3.30.160.20">
    <property type="match status" value="1"/>
</dbReference>
<dbReference type="STRING" id="200361.A0A453II48"/>
<dbReference type="InterPro" id="IPR000352">
    <property type="entry name" value="Pep_chain_release_fac_I"/>
</dbReference>
<dbReference type="NCBIfam" id="NF006718">
    <property type="entry name" value="PRK09256.1"/>
    <property type="match status" value="1"/>
</dbReference>
<reference evidence="4" key="2">
    <citation type="journal article" date="2017" name="Nat. Plants">
        <title>The Aegilops tauschii genome reveals multiple impacts of transposons.</title>
        <authorList>
            <person name="Zhao G."/>
            <person name="Zou C."/>
            <person name="Li K."/>
            <person name="Wang K."/>
            <person name="Li T."/>
            <person name="Gao L."/>
            <person name="Zhang X."/>
            <person name="Wang H."/>
            <person name="Yang Z."/>
            <person name="Liu X."/>
            <person name="Jiang W."/>
            <person name="Mao L."/>
            <person name="Kong X."/>
            <person name="Jiao Y."/>
            <person name="Jia J."/>
        </authorList>
    </citation>
    <scope>NUCLEOTIDE SEQUENCE [LARGE SCALE GENOMIC DNA]</scope>
    <source>
        <strain evidence="4">cv. AL8/78</strain>
    </source>
</reference>
<feature type="compositionally biased region" description="Basic residues" evidence="1">
    <location>
        <begin position="249"/>
        <end position="258"/>
    </location>
</feature>